<name>A0AAE1FHV6_PETCI</name>
<dbReference type="InterPro" id="IPR039720">
    <property type="entry name" value="TMEM94"/>
</dbReference>
<keyword evidence="2" id="KW-1185">Reference proteome</keyword>
<gene>
    <name evidence="1" type="ORF">Pcinc_021495</name>
</gene>
<accession>A0AAE1FHV6</accession>
<dbReference type="Proteomes" id="UP001286313">
    <property type="component" value="Unassembled WGS sequence"/>
</dbReference>
<dbReference type="EMBL" id="JAWQEG010002215">
    <property type="protein sequence ID" value="KAK3873527.1"/>
    <property type="molecule type" value="Genomic_DNA"/>
</dbReference>
<dbReference type="AlphaFoldDB" id="A0AAE1FHV6"/>
<organism evidence="1 2">
    <name type="scientific">Petrolisthes cinctipes</name>
    <name type="common">Flat porcelain crab</name>
    <dbReference type="NCBI Taxonomy" id="88211"/>
    <lineage>
        <taxon>Eukaryota</taxon>
        <taxon>Metazoa</taxon>
        <taxon>Ecdysozoa</taxon>
        <taxon>Arthropoda</taxon>
        <taxon>Crustacea</taxon>
        <taxon>Multicrustacea</taxon>
        <taxon>Malacostraca</taxon>
        <taxon>Eumalacostraca</taxon>
        <taxon>Eucarida</taxon>
        <taxon>Decapoda</taxon>
        <taxon>Pleocyemata</taxon>
        <taxon>Anomura</taxon>
        <taxon>Galatheoidea</taxon>
        <taxon>Porcellanidae</taxon>
        <taxon>Petrolisthes</taxon>
    </lineage>
</organism>
<comment type="caution">
    <text evidence="1">The sequence shown here is derived from an EMBL/GenBank/DDBJ whole genome shotgun (WGS) entry which is preliminary data.</text>
</comment>
<dbReference type="PANTHER" id="PTHR13219:SF6">
    <property type="entry name" value="TRANSMEMBRANE PROTEIN 94"/>
    <property type="match status" value="1"/>
</dbReference>
<dbReference type="PANTHER" id="PTHR13219">
    <property type="entry name" value="TRANSMEMBRANE PROTEIN 94"/>
    <property type="match status" value="1"/>
</dbReference>
<protein>
    <submittedName>
        <fullName evidence="1">Uncharacterized protein</fullName>
    </submittedName>
</protein>
<proteinExistence type="predicted"/>
<reference evidence="1" key="1">
    <citation type="submission" date="2023-10" db="EMBL/GenBank/DDBJ databases">
        <title>Genome assemblies of two species of porcelain crab, Petrolisthes cinctipes and Petrolisthes manimaculis (Anomura: Porcellanidae).</title>
        <authorList>
            <person name="Angst P."/>
        </authorList>
    </citation>
    <scope>NUCLEOTIDE SEQUENCE</scope>
    <source>
        <strain evidence="1">PB745_01</strain>
        <tissue evidence="1">Gill</tissue>
    </source>
</reference>
<sequence length="296" mass="32803">MNLRVLCGQMQSNPTNLVLPTFVHCPLGFTWCPNQDCLAEQSRVWLTEAAQMLGPPNGSQGDSVICFLEGNRQVDCWFTELQSTVLWGDTVLLRPGQKVPGRCRPLQTDLLVDPFEDAELEALALSDLAVTWSALWHHFLFTVLGCQPSPATTANILHVLASVTNLCCVDKKGVLSWPNPKTEKVLFPQEQSTQPHNYQLGNEWEAPWTIPYIQRASLLGSRTEGDGRDDGVLLSDTFSATVYIHSSNVLWGSSWSGSVGKFAIEHYFGQLEWFHSLDVACPTETVVNNGGFDACY</sequence>
<evidence type="ECO:0000313" key="1">
    <source>
        <dbReference type="EMBL" id="KAK3873527.1"/>
    </source>
</evidence>
<evidence type="ECO:0000313" key="2">
    <source>
        <dbReference type="Proteomes" id="UP001286313"/>
    </source>
</evidence>